<keyword evidence="2" id="KW-0472">Membrane</keyword>
<evidence type="ECO:0000313" key="4">
    <source>
        <dbReference type="EMBL" id="MBP0685772.1"/>
    </source>
</evidence>
<evidence type="ECO:0000313" key="5">
    <source>
        <dbReference type="Proteomes" id="UP000671119"/>
    </source>
</evidence>
<dbReference type="InterPro" id="IPR036942">
    <property type="entry name" value="Beta-barrel_TonB_sf"/>
</dbReference>
<gene>
    <name evidence="4" type="ORF">J8J21_22255</name>
</gene>
<dbReference type="Proteomes" id="UP000671119">
    <property type="component" value="Unassembled WGS sequence"/>
</dbReference>
<protein>
    <submittedName>
        <fullName evidence="4">TonB-dependent receptor</fullName>
    </submittedName>
</protein>
<dbReference type="EMBL" id="JAGIZI010000538">
    <property type="protein sequence ID" value="MBP0685772.1"/>
    <property type="molecule type" value="Genomic_DNA"/>
</dbReference>
<accession>A0ABD4Q803</accession>
<reference evidence="4 5" key="1">
    <citation type="submission" date="2021-03" db="EMBL/GenBank/DDBJ databases">
        <title>Whole Genome Sequencing of Mycobacterium tuberculosis clinical isolates from Arunachal Pradesh, India.</title>
        <authorList>
            <person name="Singh S."/>
            <person name="Mudliar S.R."/>
            <person name="Kulsum U."/>
            <person name="Rufai S.B."/>
            <person name="Singh P.K."/>
            <person name="Umpo M."/>
            <person name="Nyori M."/>
        </authorList>
    </citation>
    <scope>NUCLEOTIDE SEQUENCE [LARGE SCALE GENOMIC DNA]</scope>
    <source>
        <strain evidence="4 5">OMICS/BPL/0142/20/SP</strain>
    </source>
</reference>
<name>A0ABD4Q803_MYCTX</name>
<evidence type="ECO:0000256" key="2">
    <source>
        <dbReference type="ARBA" id="ARBA00023136"/>
    </source>
</evidence>
<feature type="non-terminal residue" evidence="4">
    <location>
        <position position="1"/>
    </location>
</feature>
<organism evidence="4 5">
    <name type="scientific">Mycobacterium tuberculosis</name>
    <dbReference type="NCBI Taxonomy" id="1773"/>
    <lineage>
        <taxon>Bacteria</taxon>
        <taxon>Bacillati</taxon>
        <taxon>Actinomycetota</taxon>
        <taxon>Actinomycetes</taxon>
        <taxon>Mycobacteriales</taxon>
        <taxon>Mycobacteriaceae</taxon>
        <taxon>Mycobacterium</taxon>
        <taxon>Mycobacterium tuberculosis complex</taxon>
    </lineage>
</organism>
<keyword evidence="4" id="KW-0675">Receptor</keyword>
<evidence type="ECO:0000256" key="1">
    <source>
        <dbReference type="ARBA" id="ARBA00004442"/>
    </source>
</evidence>
<dbReference type="GO" id="GO:0009279">
    <property type="term" value="C:cell outer membrane"/>
    <property type="evidence" value="ECO:0007669"/>
    <property type="project" value="UniProtKB-SubCell"/>
</dbReference>
<sequence>NDKGYALRDYDGKIDWMAQLNYQLLNGIDVYAKLSNMYRSPSLFESTVSKQTFSYDPDLPIKSENSRLVEFGFIGHNDNVF</sequence>
<keyword evidence="3" id="KW-0998">Cell outer membrane</keyword>
<dbReference type="SUPFAM" id="SSF56935">
    <property type="entry name" value="Porins"/>
    <property type="match status" value="1"/>
</dbReference>
<proteinExistence type="predicted"/>
<dbReference type="AlphaFoldDB" id="A0ABD4Q803"/>
<comment type="caution">
    <text evidence="4">The sequence shown here is derived from an EMBL/GenBank/DDBJ whole genome shotgun (WGS) entry which is preliminary data.</text>
</comment>
<dbReference type="Gene3D" id="2.40.170.20">
    <property type="entry name" value="TonB-dependent receptor, beta-barrel domain"/>
    <property type="match status" value="1"/>
</dbReference>
<comment type="subcellular location">
    <subcellularLocation>
        <location evidence="1">Cell outer membrane</location>
    </subcellularLocation>
</comment>
<evidence type="ECO:0000256" key="3">
    <source>
        <dbReference type="ARBA" id="ARBA00023237"/>
    </source>
</evidence>
<feature type="non-terminal residue" evidence="4">
    <location>
        <position position="81"/>
    </location>
</feature>